<protein>
    <submittedName>
        <fullName evidence="2">Caspase family protein</fullName>
    </submittedName>
</protein>
<dbReference type="EMBL" id="JAPDFL010000001">
    <property type="protein sequence ID" value="MCW1934513.1"/>
    <property type="molecule type" value="Genomic_DNA"/>
</dbReference>
<evidence type="ECO:0000313" key="3">
    <source>
        <dbReference type="Proteomes" id="UP001208938"/>
    </source>
</evidence>
<comment type="caution">
    <text evidence="2">The sequence shown here is derived from an EMBL/GenBank/DDBJ whole genome shotgun (WGS) entry which is preliminary data.</text>
</comment>
<keyword evidence="3" id="KW-1185">Reference proteome</keyword>
<dbReference type="InterPro" id="IPR018247">
    <property type="entry name" value="EF_Hand_1_Ca_BS"/>
</dbReference>
<dbReference type="SUPFAM" id="SSF52129">
    <property type="entry name" value="Caspase-like"/>
    <property type="match status" value="1"/>
</dbReference>
<dbReference type="Gene3D" id="3.40.50.1460">
    <property type="match status" value="1"/>
</dbReference>
<reference evidence="2 3" key="1">
    <citation type="submission" date="2022-10" db="EMBL/GenBank/DDBJ databases">
        <title>Pararhodobacter sp. nov., isolated from marine algae.</title>
        <authorList>
            <person name="Choi B.J."/>
            <person name="Kim J.M."/>
            <person name="Lee J.K."/>
            <person name="Choi D.G."/>
            <person name="Jeon C.O."/>
        </authorList>
    </citation>
    <scope>NUCLEOTIDE SEQUENCE [LARGE SCALE GENOMIC DNA]</scope>
    <source>
        <strain evidence="2 3">ZQ420</strain>
    </source>
</reference>
<dbReference type="Pfam" id="PF00656">
    <property type="entry name" value="Peptidase_C14"/>
    <property type="match status" value="1"/>
</dbReference>
<dbReference type="InterPro" id="IPR011600">
    <property type="entry name" value="Pept_C14_caspase"/>
</dbReference>
<proteinExistence type="predicted"/>
<dbReference type="RefSeq" id="WP_264507299.1">
    <property type="nucleotide sequence ID" value="NZ_JAPDFL010000001.1"/>
</dbReference>
<name>A0ABT3H470_9RHOB</name>
<sequence>MLYIHDFAGPVPRVSEQLPQWQAFFFENASRPLWYDHPFDIRGNAQFVLLIARGNGVIALYDRKERALVRTFETLPDGDLLRSAYLSADQRFIVQENSDGGFHIHDVMNGQLRLSGRIVDDEVAIWTEDYRFDATADAANLIDLAFAGRSRQYSLDRFAATRRIDGLLQAVLYEGPAVNVPSMQIPPDIAGSITLAGDQIEAAIDVVSGSVTTLSVFQDGVLTDIVPREGSLDGLRVPRLPGARWVSIVATNAQGLASNAQSADLGPSENDRPSQALIVAVNTYNDSEIPSLDFALRDGGRFGEALAEAGNEVTYLGNLNASVEAIRDAVATLAGGLTPGEQGILYFAGHGVQDPSGALYLATSETRLDDLPGTALAFDEISRLLAETEGRITILLDTCHSGAAGQGTFATMDDVVRGLSEVPSNLTILAASKSGELSWEGSEFGGGVFTYALLSVISSDREEHDLDRNGRIEASELVQGVRSIVAAASGDRQTPWLMSSRMVGDYAVF</sequence>
<feature type="domain" description="Peptidase C14 caspase" evidence="1">
    <location>
        <begin position="276"/>
        <end position="502"/>
    </location>
</feature>
<dbReference type="InterPro" id="IPR029030">
    <property type="entry name" value="Caspase-like_dom_sf"/>
</dbReference>
<dbReference type="PANTHER" id="PTHR22576">
    <property type="entry name" value="MUCOSA ASSOCIATED LYMPHOID TISSUE LYMPHOMA TRANSLOCATION PROTEIN 1/PARACASPASE"/>
    <property type="match status" value="1"/>
</dbReference>
<evidence type="ECO:0000313" key="2">
    <source>
        <dbReference type="EMBL" id="MCW1934513.1"/>
    </source>
</evidence>
<dbReference type="InterPro" id="IPR052039">
    <property type="entry name" value="Caspase-related_regulators"/>
</dbReference>
<organism evidence="2 3">
    <name type="scientific">Pararhodobacter zhoushanensis</name>
    <dbReference type="NCBI Taxonomy" id="2479545"/>
    <lineage>
        <taxon>Bacteria</taxon>
        <taxon>Pseudomonadati</taxon>
        <taxon>Pseudomonadota</taxon>
        <taxon>Alphaproteobacteria</taxon>
        <taxon>Rhodobacterales</taxon>
        <taxon>Paracoccaceae</taxon>
        <taxon>Pararhodobacter</taxon>
    </lineage>
</organism>
<dbReference type="PANTHER" id="PTHR22576:SF37">
    <property type="entry name" value="MUCOSA-ASSOCIATED LYMPHOID TISSUE LYMPHOMA TRANSLOCATION PROTEIN 1"/>
    <property type="match status" value="1"/>
</dbReference>
<dbReference type="PROSITE" id="PS00018">
    <property type="entry name" value="EF_HAND_1"/>
    <property type="match status" value="1"/>
</dbReference>
<accession>A0ABT3H470</accession>
<gene>
    <name evidence="2" type="ORF">OKW52_20215</name>
</gene>
<dbReference type="Proteomes" id="UP001208938">
    <property type="component" value="Unassembled WGS sequence"/>
</dbReference>
<evidence type="ECO:0000259" key="1">
    <source>
        <dbReference type="Pfam" id="PF00656"/>
    </source>
</evidence>